<dbReference type="EMBL" id="CM029052">
    <property type="protein sequence ID" value="KAG2556912.1"/>
    <property type="molecule type" value="Genomic_DNA"/>
</dbReference>
<protein>
    <submittedName>
        <fullName evidence="3">Uncharacterized protein</fullName>
    </submittedName>
</protein>
<keyword evidence="1" id="KW-0812">Transmembrane</keyword>
<keyword evidence="1" id="KW-1133">Transmembrane helix</keyword>
<sequence>MTNTLTIVLICFLIRNLSYYTPQKPETSPLLATNRASSRENILSFSSLHLYQKEALYQFLFLSCPLCPHLALLLKKMMNLMRRFHWLFHYTPMQMMIRAKKLKVVQRSLLHQGLLRLGTLR</sequence>
<evidence type="ECO:0000256" key="2">
    <source>
        <dbReference type="SAM" id="SignalP"/>
    </source>
</evidence>
<keyword evidence="1" id="KW-0472">Membrane</keyword>
<comment type="caution">
    <text evidence="3">The sequence shown here is derived from an EMBL/GenBank/DDBJ whole genome shotgun (WGS) entry which is preliminary data.</text>
</comment>
<keyword evidence="4" id="KW-1185">Reference proteome</keyword>
<dbReference type="Proteomes" id="UP000823388">
    <property type="component" value="Chromosome 8N"/>
</dbReference>
<dbReference type="AlphaFoldDB" id="A0A8T0P9R3"/>
<evidence type="ECO:0000313" key="4">
    <source>
        <dbReference type="Proteomes" id="UP000823388"/>
    </source>
</evidence>
<organism evidence="3 4">
    <name type="scientific">Panicum virgatum</name>
    <name type="common">Blackwell switchgrass</name>
    <dbReference type="NCBI Taxonomy" id="38727"/>
    <lineage>
        <taxon>Eukaryota</taxon>
        <taxon>Viridiplantae</taxon>
        <taxon>Streptophyta</taxon>
        <taxon>Embryophyta</taxon>
        <taxon>Tracheophyta</taxon>
        <taxon>Spermatophyta</taxon>
        <taxon>Magnoliopsida</taxon>
        <taxon>Liliopsida</taxon>
        <taxon>Poales</taxon>
        <taxon>Poaceae</taxon>
        <taxon>PACMAD clade</taxon>
        <taxon>Panicoideae</taxon>
        <taxon>Panicodae</taxon>
        <taxon>Paniceae</taxon>
        <taxon>Panicinae</taxon>
        <taxon>Panicum</taxon>
        <taxon>Panicum sect. Hiantes</taxon>
    </lineage>
</organism>
<proteinExistence type="predicted"/>
<gene>
    <name evidence="3" type="ORF">PVAP13_8NG211903</name>
</gene>
<keyword evidence="2" id="KW-0732">Signal</keyword>
<evidence type="ECO:0000313" key="3">
    <source>
        <dbReference type="EMBL" id="KAG2556912.1"/>
    </source>
</evidence>
<reference evidence="3" key="1">
    <citation type="submission" date="2020-05" db="EMBL/GenBank/DDBJ databases">
        <title>WGS assembly of Panicum virgatum.</title>
        <authorList>
            <person name="Lovell J.T."/>
            <person name="Jenkins J."/>
            <person name="Shu S."/>
            <person name="Juenger T.E."/>
            <person name="Schmutz J."/>
        </authorList>
    </citation>
    <scope>NUCLEOTIDE SEQUENCE</scope>
    <source>
        <strain evidence="3">AP13</strain>
    </source>
</reference>
<feature type="signal peptide" evidence="2">
    <location>
        <begin position="1"/>
        <end position="19"/>
    </location>
</feature>
<name>A0A8T0P9R3_PANVG</name>
<feature type="transmembrane region" description="Helical" evidence="1">
    <location>
        <begin position="55"/>
        <end position="74"/>
    </location>
</feature>
<evidence type="ECO:0000256" key="1">
    <source>
        <dbReference type="SAM" id="Phobius"/>
    </source>
</evidence>
<feature type="chain" id="PRO_5035899609" evidence="2">
    <location>
        <begin position="20"/>
        <end position="121"/>
    </location>
</feature>
<accession>A0A8T0P9R3</accession>